<dbReference type="Proteomes" id="UP000504714">
    <property type="component" value="Unassembled WGS sequence"/>
</dbReference>
<evidence type="ECO:0000313" key="3">
    <source>
        <dbReference type="Proteomes" id="UP000504714"/>
    </source>
</evidence>
<proteinExistence type="predicted"/>
<evidence type="ECO:0000313" key="2">
    <source>
        <dbReference type="EMBL" id="GFN47490.1"/>
    </source>
</evidence>
<dbReference type="EMBL" id="BLXO01000014">
    <property type="protein sequence ID" value="GFN47490.1"/>
    <property type="molecule type" value="Genomic_DNA"/>
</dbReference>
<gene>
    <name evidence="1" type="ORF">RINTU1_35420</name>
    <name evidence="2" type="ORF">RINTU1_35840</name>
</gene>
<dbReference type="EMBL" id="BLXO01000013">
    <property type="protein sequence ID" value="GFN47454.1"/>
    <property type="molecule type" value="Genomic_DNA"/>
</dbReference>
<sequence>MSRRNNIQTILYISKQLILFKVKLKTYFLYLKENSIEKNFVGR</sequence>
<comment type="caution">
    <text evidence="2">The sequence shown here is derived from an EMBL/GenBank/DDBJ whole genome shotgun (WGS) entry which is preliminary data.</text>
</comment>
<dbReference type="AlphaFoldDB" id="A0A6L2ZRR5"/>
<protein>
    <submittedName>
        <fullName evidence="2">Uncharacterized protein</fullName>
    </submittedName>
</protein>
<organism evidence="2 3">
    <name type="scientific">Candidatus Regiella insecticola</name>
    <dbReference type="NCBI Taxonomy" id="138073"/>
    <lineage>
        <taxon>Bacteria</taxon>
        <taxon>Pseudomonadati</taxon>
        <taxon>Pseudomonadota</taxon>
        <taxon>Gammaproteobacteria</taxon>
        <taxon>Enterobacterales</taxon>
        <taxon>Enterobacteriaceae</taxon>
        <taxon>aphid secondary symbionts</taxon>
        <taxon>Candidatus Regiella</taxon>
    </lineage>
</organism>
<evidence type="ECO:0000313" key="1">
    <source>
        <dbReference type="EMBL" id="GFN47454.1"/>
    </source>
</evidence>
<name>A0A6L2ZRR5_9ENTR</name>
<reference evidence="2 3" key="1">
    <citation type="submission" date="2020-06" db="EMBL/GenBank/DDBJ databases">
        <title>The genome sequence of Candidatus Regiella insecticola strain Tut.</title>
        <authorList>
            <person name="Nikoh N."/>
            <person name="Tsuchida T."/>
            <person name="Koga R."/>
            <person name="Oshima K."/>
            <person name="Hattori M."/>
            <person name="Fukatsu T."/>
        </authorList>
    </citation>
    <scope>NUCLEOTIDE SEQUENCE [LARGE SCALE GENOMIC DNA]</scope>
    <source>
        <strain evidence="2 3">Tut</strain>
    </source>
</reference>
<accession>A0A6L2ZRR5</accession>